<name>A0A7W7YMM4_9BACT</name>
<gene>
    <name evidence="1" type="ORF">HNQ64_003037</name>
</gene>
<accession>A0A7W7YMM4</accession>
<proteinExistence type="predicted"/>
<dbReference type="EMBL" id="JACHIF010000006">
    <property type="protein sequence ID" value="MBB5038772.1"/>
    <property type="molecule type" value="Genomic_DNA"/>
</dbReference>
<reference evidence="1 2" key="1">
    <citation type="submission" date="2020-08" db="EMBL/GenBank/DDBJ databases">
        <title>Genomic Encyclopedia of Type Strains, Phase IV (KMG-IV): sequencing the most valuable type-strain genomes for metagenomic binning, comparative biology and taxonomic classification.</title>
        <authorList>
            <person name="Goeker M."/>
        </authorList>
    </citation>
    <scope>NUCLEOTIDE SEQUENCE [LARGE SCALE GENOMIC DNA]</scope>
    <source>
        <strain evidence="1 2">DSM 12251</strain>
    </source>
</reference>
<comment type="caution">
    <text evidence="1">The sequence shown here is derived from an EMBL/GenBank/DDBJ whole genome shotgun (WGS) entry which is preliminary data.</text>
</comment>
<evidence type="ECO:0000313" key="2">
    <source>
        <dbReference type="Proteomes" id="UP000534294"/>
    </source>
</evidence>
<organism evidence="1 2">
    <name type="scientific">Prosthecobacter dejongeii</name>
    <dbReference type="NCBI Taxonomy" id="48465"/>
    <lineage>
        <taxon>Bacteria</taxon>
        <taxon>Pseudomonadati</taxon>
        <taxon>Verrucomicrobiota</taxon>
        <taxon>Verrucomicrobiia</taxon>
        <taxon>Verrucomicrobiales</taxon>
        <taxon>Verrucomicrobiaceae</taxon>
        <taxon>Prosthecobacter</taxon>
    </lineage>
</organism>
<protein>
    <submittedName>
        <fullName evidence="1">Uncharacterized protein</fullName>
    </submittedName>
</protein>
<dbReference type="Proteomes" id="UP000534294">
    <property type="component" value="Unassembled WGS sequence"/>
</dbReference>
<dbReference type="RefSeq" id="WP_184209883.1">
    <property type="nucleotide sequence ID" value="NZ_JACHIF010000006.1"/>
</dbReference>
<dbReference type="AlphaFoldDB" id="A0A7W7YMM4"/>
<keyword evidence="2" id="KW-1185">Reference proteome</keyword>
<sequence>MKNAYDEAIDFLAGGMTPAYLIEFRPSEEARARFEDLIAKEKTVGLLPEETEELDRMMEIGRLLNLAKAKARSNLR</sequence>
<evidence type="ECO:0000313" key="1">
    <source>
        <dbReference type="EMBL" id="MBB5038772.1"/>
    </source>
</evidence>